<evidence type="ECO:0000259" key="3">
    <source>
        <dbReference type="PROSITE" id="PS50011"/>
    </source>
</evidence>
<dbReference type="PROSITE" id="PS00108">
    <property type="entry name" value="PROTEIN_KINASE_ST"/>
    <property type="match status" value="1"/>
</dbReference>
<dbReference type="EMBL" id="MBAD02001056">
    <property type="protein sequence ID" value="RLN59274.1"/>
    <property type="molecule type" value="Genomic_DNA"/>
</dbReference>
<accession>A0A3F2RF13</accession>
<evidence type="ECO:0000256" key="2">
    <source>
        <dbReference type="SAM" id="Coils"/>
    </source>
</evidence>
<dbReference type="InterPro" id="IPR051681">
    <property type="entry name" value="Ser/Thr_Kinases-Pseudokinases"/>
</dbReference>
<protein>
    <recommendedName>
        <fullName evidence="9">Protein kinase domain-containing protein</fullName>
    </recommendedName>
</protein>
<proteinExistence type="inferred from homology"/>
<keyword evidence="2" id="KW-0175">Coiled coil</keyword>
<evidence type="ECO:0000313" key="8">
    <source>
        <dbReference type="Proteomes" id="UP000284657"/>
    </source>
</evidence>
<evidence type="ECO:0008006" key="9">
    <source>
        <dbReference type="Google" id="ProtNLM"/>
    </source>
</evidence>
<dbReference type="EMBL" id="MBDO02000450">
    <property type="protein sequence ID" value="RLN55228.1"/>
    <property type="molecule type" value="Genomic_DNA"/>
</dbReference>
<dbReference type="Pfam" id="PF00787">
    <property type="entry name" value="PX"/>
    <property type="match status" value="1"/>
</dbReference>
<dbReference type="GO" id="GO:0035091">
    <property type="term" value="F:phosphatidylinositol binding"/>
    <property type="evidence" value="ECO:0007669"/>
    <property type="project" value="InterPro"/>
</dbReference>
<evidence type="ECO:0000256" key="1">
    <source>
        <dbReference type="ARBA" id="ARBA00008468"/>
    </source>
</evidence>
<name>A0A3F2RF13_9STRA</name>
<dbReference type="PANTHER" id="PTHR44329">
    <property type="entry name" value="SERINE/THREONINE-PROTEIN KINASE TNNI3K-RELATED"/>
    <property type="match status" value="1"/>
</dbReference>
<dbReference type="AlphaFoldDB" id="A0A3F2RF13"/>
<dbReference type="InterPro" id="IPR019269">
    <property type="entry name" value="BLOC1_su2"/>
</dbReference>
<dbReference type="GO" id="GO:0004674">
    <property type="term" value="F:protein serine/threonine kinase activity"/>
    <property type="evidence" value="ECO:0007669"/>
    <property type="project" value="TreeGrafter"/>
</dbReference>
<feature type="domain" description="PX" evidence="4">
    <location>
        <begin position="573"/>
        <end position="708"/>
    </location>
</feature>
<dbReference type="Gene3D" id="3.30.200.20">
    <property type="entry name" value="Phosphorylase Kinase, domain 1"/>
    <property type="match status" value="1"/>
</dbReference>
<dbReference type="Gene3D" id="3.30.1520.10">
    <property type="entry name" value="Phox-like domain"/>
    <property type="match status" value="1"/>
</dbReference>
<dbReference type="Proteomes" id="UP000284657">
    <property type="component" value="Unassembled WGS sequence"/>
</dbReference>
<dbReference type="CDD" id="cd06093">
    <property type="entry name" value="PX_domain"/>
    <property type="match status" value="1"/>
</dbReference>
<dbReference type="InterPro" id="IPR008271">
    <property type="entry name" value="Ser/Thr_kinase_AS"/>
</dbReference>
<dbReference type="Gene3D" id="1.10.510.10">
    <property type="entry name" value="Transferase(Phosphotransferase) domain 1"/>
    <property type="match status" value="1"/>
</dbReference>
<sequence length="812" mass="90334">MGAIISRGAFGEVHRGRYRGQDVAIKTLLPEKRKDLQYIQAFLSEVRLMATMEHPYIVQFIGVAWESLSDLYCVSEFMAGGDLRSLLKDYLATGVPQGMDATKMQIAYHVAYALTYLHSLEPVVLHRDLKSRNILLTPSLDAKITDFGASRIRSDATMTAGVGSSLWMAPEVMMGNRYDEKADVFSLGVVMSELDTHELPYSHAKESNVDSSNSGSRPLPDAAVLQMVSTGKLRVYFSHYMNSDMARFARSCVEVDPRMRPTAAELVVVTRAMLSLSCGGKPSPSTPRATTMQMPASVPIGKQRLAYETFLEKRASISEPQKSAIDQAALLDRAIRNYDAVAAQVRPLNKSEPSLDAPSALMEAIRMPGPQVPKVRKSKSIALPALPSVDLDEIEIPEMHEALCRAFCSPNSWSPAFASPGDFTIKMDSVYQENGEICFKIAVMCCCARSICDGSRVKPASKRQYYVSYVERTQHELVQLTEALALQYLGHRLADKIPTHGTSLLTTRRRRSLDEYGEKVIRFLSYVMQISVIGFNGLITLKDPVASNVRVRDFLGLALSIGEQTIVATSSCDARIEGQNVEISGVSVMDGIAKYAISVLSYTNGALEVVTIDRRYSEFDELVVTIEAKLPALQIRSLLPPKTFFRYVSASFLERRAAYLQMFLERVLRLNFSGVLDQEIPLTAEPNRMEKTEVDELRQLTQRVCENVTAYIGAQLNGSLESMQLLEIVVGNINTKYTSMRREAKSIGKLSEVLEARAVSMKEKMQIIDDIDEELAELEDMVDQLDQYTGSLGEKLDLHVFGLHYHRSSYGC</sequence>
<feature type="coiled-coil region" evidence="2">
    <location>
        <begin position="761"/>
        <end position="791"/>
    </location>
</feature>
<gene>
    <name evidence="6" type="ORF">BBJ29_009370</name>
    <name evidence="5" type="ORF">BBP00_00008593</name>
</gene>
<dbReference type="SMART" id="SM00220">
    <property type="entry name" value="S_TKc"/>
    <property type="match status" value="1"/>
</dbReference>
<dbReference type="InterPro" id="IPR000719">
    <property type="entry name" value="Prot_kinase_dom"/>
</dbReference>
<dbReference type="SUPFAM" id="SSF56112">
    <property type="entry name" value="Protein kinase-like (PK-like)"/>
    <property type="match status" value="1"/>
</dbReference>
<dbReference type="GO" id="GO:0005524">
    <property type="term" value="F:ATP binding"/>
    <property type="evidence" value="ECO:0007669"/>
    <property type="project" value="InterPro"/>
</dbReference>
<dbReference type="PROSITE" id="PS50195">
    <property type="entry name" value="PX"/>
    <property type="match status" value="1"/>
</dbReference>
<comment type="similarity">
    <text evidence="1">Belongs to the BLOC1S2 family.</text>
</comment>
<comment type="caution">
    <text evidence="5">The sequence shown here is derived from an EMBL/GenBank/DDBJ whole genome shotgun (WGS) entry which is preliminary data.</text>
</comment>
<evidence type="ECO:0000259" key="4">
    <source>
        <dbReference type="PROSITE" id="PS50195"/>
    </source>
</evidence>
<dbReference type="InterPro" id="IPR001683">
    <property type="entry name" value="PX_dom"/>
</dbReference>
<dbReference type="Proteomes" id="UP000277300">
    <property type="component" value="Unassembled WGS sequence"/>
</dbReference>
<dbReference type="PANTHER" id="PTHR44329:SF214">
    <property type="entry name" value="PROTEIN KINASE DOMAIN-CONTAINING PROTEIN"/>
    <property type="match status" value="1"/>
</dbReference>
<dbReference type="InterPro" id="IPR011009">
    <property type="entry name" value="Kinase-like_dom_sf"/>
</dbReference>
<feature type="domain" description="Protein kinase" evidence="3">
    <location>
        <begin position="1"/>
        <end position="274"/>
    </location>
</feature>
<dbReference type="Pfam" id="PF10046">
    <property type="entry name" value="BLOC1_2"/>
    <property type="match status" value="1"/>
</dbReference>
<dbReference type="PROSITE" id="PS50011">
    <property type="entry name" value="PROTEIN_KINASE_DOM"/>
    <property type="match status" value="1"/>
</dbReference>
<dbReference type="OrthoDB" id="10254720at2759"/>
<dbReference type="InterPro" id="IPR036871">
    <property type="entry name" value="PX_dom_sf"/>
</dbReference>
<dbReference type="SUPFAM" id="SSF64268">
    <property type="entry name" value="PX domain"/>
    <property type="match status" value="1"/>
</dbReference>
<organism evidence="5 7">
    <name type="scientific">Phytophthora kernoviae</name>
    <dbReference type="NCBI Taxonomy" id="325452"/>
    <lineage>
        <taxon>Eukaryota</taxon>
        <taxon>Sar</taxon>
        <taxon>Stramenopiles</taxon>
        <taxon>Oomycota</taxon>
        <taxon>Peronosporomycetes</taxon>
        <taxon>Peronosporales</taxon>
        <taxon>Peronosporaceae</taxon>
        <taxon>Phytophthora</taxon>
    </lineage>
</organism>
<evidence type="ECO:0000313" key="6">
    <source>
        <dbReference type="EMBL" id="RLN59274.1"/>
    </source>
</evidence>
<reference evidence="7 8" key="1">
    <citation type="submission" date="2018-07" db="EMBL/GenBank/DDBJ databases">
        <title>Genome sequencing of oomycete isolates from Chile give support for New Zealand origin for Phytophthora kernoviae and make available the first Nothophytophthora sp. genome.</title>
        <authorList>
            <person name="Studholme D.J."/>
            <person name="Sanfuentes E."/>
            <person name="Panda P."/>
            <person name="Hill R."/>
            <person name="Sambles C."/>
            <person name="Grant M."/>
            <person name="Williams N.M."/>
            <person name="Mcdougal R.L."/>
        </authorList>
    </citation>
    <scope>NUCLEOTIDE SEQUENCE [LARGE SCALE GENOMIC DNA]</scope>
    <source>
        <strain evidence="5">Chile6</strain>
        <strain evidence="6">Chile7</strain>
    </source>
</reference>
<dbReference type="Pfam" id="PF00069">
    <property type="entry name" value="Pkinase"/>
    <property type="match status" value="1"/>
</dbReference>
<evidence type="ECO:0000313" key="7">
    <source>
        <dbReference type="Proteomes" id="UP000277300"/>
    </source>
</evidence>
<evidence type="ECO:0000313" key="5">
    <source>
        <dbReference type="EMBL" id="RLN55228.1"/>
    </source>
</evidence>